<keyword evidence="4" id="KW-0325">Glycoprotein</keyword>
<proteinExistence type="predicted"/>
<name>C3ZSY1_BRAFL</name>
<feature type="disulfide bond" evidence="5">
    <location>
        <begin position="52"/>
        <end position="113"/>
    </location>
</feature>
<dbReference type="InterPro" id="IPR036772">
    <property type="entry name" value="SRCR-like_dom_sf"/>
</dbReference>
<dbReference type="PRINTS" id="PR00258">
    <property type="entry name" value="SPERACTRCPTR"/>
</dbReference>
<dbReference type="Pfam" id="PF00530">
    <property type="entry name" value="SRCR"/>
    <property type="match status" value="1"/>
</dbReference>
<dbReference type="PROSITE" id="PS00420">
    <property type="entry name" value="SRCR_1"/>
    <property type="match status" value="1"/>
</dbReference>
<keyword evidence="2" id="KW-0677">Repeat</keyword>
<feature type="disulfide bond" evidence="5">
    <location>
        <begin position="83"/>
        <end position="93"/>
    </location>
</feature>
<dbReference type="PANTHER" id="PTHR48071:SF18">
    <property type="entry name" value="DELETED IN MALIGNANT BRAIN TUMORS 1 PROTEIN-RELATED"/>
    <property type="match status" value="1"/>
</dbReference>
<protein>
    <recommendedName>
        <fullName evidence="6">SRCR domain-containing protein</fullName>
    </recommendedName>
</protein>
<evidence type="ECO:0000256" key="4">
    <source>
        <dbReference type="ARBA" id="ARBA00023180"/>
    </source>
</evidence>
<organism>
    <name type="scientific">Branchiostoma floridae</name>
    <name type="common">Florida lancelet</name>
    <name type="synonym">Amphioxus</name>
    <dbReference type="NCBI Taxonomy" id="7739"/>
    <lineage>
        <taxon>Eukaryota</taxon>
        <taxon>Metazoa</taxon>
        <taxon>Chordata</taxon>
        <taxon>Cephalochordata</taxon>
        <taxon>Leptocardii</taxon>
        <taxon>Amphioxiformes</taxon>
        <taxon>Branchiostomatidae</taxon>
        <taxon>Branchiostoma</taxon>
    </lineage>
</organism>
<sequence>MRSFHSTSSFFSGIRLVGGRSSREGRVEVYHDGQWGTVCDDSFDINDANVVCRQLGYTSAVEVRPHAAFGEGTGQIWLDGVACYGSEASIEDCSHNGWGSHNCGHREDVGVVCLG</sequence>
<evidence type="ECO:0000259" key="6">
    <source>
        <dbReference type="PROSITE" id="PS50287"/>
    </source>
</evidence>
<keyword evidence="3 5" id="KW-1015">Disulfide bond</keyword>
<keyword evidence="1" id="KW-0732">Signal</keyword>
<feature type="domain" description="SRCR" evidence="6">
    <location>
        <begin position="14"/>
        <end position="114"/>
    </location>
</feature>
<evidence type="ECO:0000256" key="3">
    <source>
        <dbReference type="ARBA" id="ARBA00023157"/>
    </source>
</evidence>
<accession>C3ZSY1</accession>
<dbReference type="PANTHER" id="PTHR48071">
    <property type="entry name" value="SRCR DOMAIN-CONTAINING PROTEIN"/>
    <property type="match status" value="1"/>
</dbReference>
<dbReference type="EMBL" id="GG666675">
    <property type="protein sequence ID" value="EEN44326.1"/>
    <property type="molecule type" value="Genomic_DNA"/>
</dbReference>
<evidence type="ECO:0000256" key="5">
    <source>
        <dbReference type="PROSITE-ProRule" id="PRU00196"/>
    </source>
</evidence>
<reference evidence="7" key="1">
    <citation type="journal article" date="2008" name="Nature">
        <title>The amphioxus genome and the evolution of the chordate karyotype.</title>
        <authorList>
            <consortium name="US DOE Joint Genome Institute (JGI-PGF)"/>
            <person name="Putnam N.H."/>
            <person name="Butts T."/>
            <person name="Ferrier D.E.K."/>
            <person name="Furlong R.F."/>
            <person name="Hellsten U."/>
            <person name="Kawashima T."/>
            <person name="Robinson-Rechavi M."/>
            <person name="Shoguchi E."/>
            <person name="Terry A."/>
            <person name="Yu J.-K."/>
            <person name="Benito-Gutierrez E.L."/>
            <person name="Dubchak I."/>
            <person name="Garcia-Fernandez J."/>
            <person name="Gibson-Brown J.J."/>
            <person name="Grigoriev I.V."/>
            <person name="Horton A.C."/>
            <person name="de Jong P.J."/>
            <person name="Jurka J."/>
            <person name="Kapitonov V.V."/>
            <person name="Kohara Y."/>
            <person name="Kuroki Y."/>
            <person name="Lindquist E."/>
            <person name="Lucas S."/>
            <person name="Osoegawa K."/>
            <person name="Pennacchio L.A."/>
            <person name="Salamov A.A."/>
            <person name="Satou Y."/>
            <person name="Sauka-Spengler T."/>
            <person name="Schmutz J."/>
            <person name="Shin-I T."/>
            <person name="Toyoda A."/>
            <person name="Bronner-Fraser M."/>
            <person name="Fujiyama A."/>
            <person name="Holland L.Z."/>
            <person name="Holland P.W.H."/>
            <person name="Satoh N."/>
            <person name="Rokhsar D.S."/>
        </authorList>
    </citation>
    <scope>NUCLEOTIDE SEQUENCE [LARGE SCALE GENOMIC DNA]</scope>
    <source>
        <strain evidence="7">S238N-H82</strain>
        <tissue evidence="7">Testes</tissue>
    </source>
</reference>
<evidence type="ECO:0000256" key="2">
    <source>
        <dbReference type="ARBA" id="ARBA00022737"/>
    </source>
</evidence>
<dbReference type="InterPro" id="IPR001190">
    <property type="entry name" value="SRCR"/>
</dbReference>
<dbReference type="eggNOG" id="ENOG502QU48">
    <property type="taxonomic scope" value="Eukaryota"/>
</dbReference>
<dbReference type="AlphaFoldDB" id="C3ZSY1"/>
<dbReference type="SMART" id="SM00202">
    <property type="entry name" value="SR"/>
    <property type="match status" value="1"/>
</dbReference>
<dbReference type="InParanoid" id="C3ZSY1"/>
<dbReference type="Gene3D" id="3.10.250.10">
    <property type="entry name" value="SRCR-like domain"/>
    <property type="match status" value="1"/>
</dbReference>
<dbReference type="SUPFAM" id="SSF56487">
    <property type="entry name" value="SRCR-like"/>
    <property type="match status" value="1"/>
</dbReference>
<dbReference type="GO" id="GO:0016020">
    <property type="term" value="C:membrane"/>
    <property type="evidence" value="ECO:0007669"/>
    <property type="project" value="InterPro"/>
</dbReference>
<dbReference type="FunFam" id="3.10.250.10:FF:000006">
    <property type="entry name" value="neurotrypsin isoform X2"/>
    <property type="match status" value="1"/>
</dbReference>
<evidence type="ECO:0000313" key="7">
    <source>
        <dbReference type="EMBL" id="EEN44326.1"/>
    </source>
</evidence>
<evidence type="ECO:0000256" key="1">
    <source>
        <dbReference type="ARBA" id="ARBA00022729"/>
    </source>
</evidence>
<dbReference type="PROSITE" id="PS50287">
    <property type="entry name" value="SRCR_2"/>
    <property type="match status" value="1"/>
</dbReference>
<feature type="disulfide bond" evidence="5">
    <location>
        <begin position="39"/>
        <end position="103"/>
    </location>
</feature>
<gene>
    <name evidence="7" type="ORF">BRAFLDRAFT_224545</name>
</gene>